<comment type="caution">
    <text evidence="6">The sequence shown here is derived from an EMBL/GenBank/DDBJ whole genome shotgun (WGS) entry which is preliminary data.</text>
</comment>
<proteinExistence type="inferred from homology"/>
<dbReference type="PROSITE" id="PS51257">
    <property type="entry name" value="PROKAR_LIPOPROTEIN"/>
    <property type="match status" value="1"/>
</dbReference>
<evidence type="ECO:0000256" key="1">
    <source>
        <dbReference type="ARBA" id="ARBA00022729"/>
    </source>
</evidence>
<feature type="region of interest" description="Disordered" evidence="3">
    <location>
        <begin position="38"/>
        <end position="61"/>
    </location>
</feature>
<evidence type="ECO:0000313" key="7">
    <source>
        <dbReference type="Proteomes" id="UP000053405"/>
    </source>
</evidence>
<feature type="domain" description="Low molecular weight antigen MTB12-like C-terminal" evidence="5">
    <location>
        <begin position="61"/>
        <end position="169"/>
    </location>
</feature>
<reference evidence="6 7" key="1">
    <citation type="submission" date="2012-12" db="EMBL/GenBank/DDBJ databases">
        <title>Whole genome shotgun sequence of Gordonia hirsuta NBRC 16056.</title>
        <authorList>
            <person name="Isaki-Nakamura S."/>
            <person name="Hosoyama A."/>
            <person name="Tsuchikane K."/>
            <person name="Katsumata H."/>
            <person name="Baba S."/>
            <person name="Yamazaki S."/>
            <person name="Fujita N."/>
        </authorList>
    </citation>
    <scope>NUCLEOTIDE SEQUENCE [LARGE SCALE GENOMIC DNA]</scope>
    <source>
        <strain evidence="6 7">NBRC 16056</strain>
    </source>
</reference>
<comment type="similarity">
    <text evidence="2">Belongs to the MTB12 family.</text>
</comment>
<dbReference type="EMBL" id="BANT01000002">
    <property type="protein sequence ID" value="GAC55892.1"/>
    <property type="molecule type" value="Genomic_DNA"/>
</dbReference>
<dbReference type="eggNOG" id="ENOG5030PGJ">
    <property type="taxonomic scope" value="Bacteria"/>
</dbReference>
<feature type="chain" id="PRO_5038826984" description="Low molecular weight antigen MTB12-like C-terminal domain-containing protein" evidence="4">
    <location>
        <begin position="21"/>
        <end position="208"/>
    </location>
</feature>
<dbReference type="AlphaFoldDB" id="L7L762"/>
<evidence type="ECO:0000313" key="6">
    <source>
        <dbReference type="EMBL" id="GAC55892.1"/>
    </source>
</evidence>
<feature type="compositionally biased region" description="Low complexity" evidence="3">
    <location>
        <begin position="38"/>
        <end position="53"/>
    </location>
</feature>
<dbReference type="InterPro" id="IPR058644">
    <property type="entry name" value="Mtb12-like_C"/>
</dbReference>
<feature type="region of interest" description="Disordered" evidence="3">
    <location>
        <begin position="174"/>
        <end position="208"/>
    </location>
</feature>
<evidence type="ECO:0000259" key="5">
    <source>
        <dbReference type="Pfam" id="PF26580"/>
    </source>
</evidence>
<evidence type="ECO:0000256" key="3">
    <source>
        <dbReference type="SAM" id="MobiDB-lite"/>
    </source>
</evidence>
<dbReference type="OrthoDB" id="4567960at2"/>
<accession>L7L762</accession>
<evidence type="ECO:0000256" key="4">
    <source>
        <dbReference type="SAM" id="SignalP"/>
    </source>
</evidence>
<dbReference type="RefSeq" id="WP_005935105.1">
    <property type="nucleotide sequence ID" value="NZ_ATVK01000040.1"/>
</dbReference>
<keyword evidence="7" id="KW-1185">Reference proteome</keyword>
<sequence length="208" mass="21736">MKFRKFVVIGGAAAVLSLTAACGSDDSVPVPTVAKATSAASSSEASGDSSYEAQVTDPKKRPTVEVLNEMLQTALDPKVPAKDKTDLVEGSEVDPSLFNQLVKLKKENPDVTYEIKKPIKSNGPKRANFNVMVTLPGNAPTPIAASIVYDDGRWKLSKQTVCPLLAQGDVETPLCEDQSAAPSGKSTKKSAASSSKATPKSSAATPSK</sequence>
<organism evidence="6 7">
    <name type="scientific">Gordonia hirsuta DSM 44140 = NBRC 16056</name>
    <dbReference type="NCBI Taxonomy" id="1121927"/>
    <lineage>
        <taxon>Bacteria</taxon>
        <taxon>Bacillati</taxon>
        <taxon>Actinomycetota</taxon>
        <taxon>Actinomycetes</taxon>
        <taxon>Mycobacteriales</taxon>
        <taxon>Gordoniaceae</taxon>
        <taxon>Gordonia</taxon>
    </lineage>
</organism>
<feature type="compositionally biased region" description="Low complexity" evidence="3">
    <location>
        <begin position="179"/>
        <end position="208"/>
    </location>
</feature>
<dbReference type="Pfam" id="PF26580">
    <property type="entry name" value="Mtb12_C"/>
    <property type="match status" value="1"/>
</dbReference>
<dbReference type="STRING" id="1121927.GOHSU_02_00350"/>
<feature type="signal peptide" evidence="4">
    <location>
        <begin position="1"/>
        <end position="20"/>
    </location>
</feature>
<gene>
    <name evidence="6" type="ORF">GOHSU_02_00350</name>
</gene>
<evidence type="ECO:0000256" key="2">
    <source>
        <dbReference type="ARBA" id="ARBA00093774"/>
    </source>
</evidence>
<keyword evidence="1 4" id="KW-0732">Signal</keyword>
<protein>
    <recommendedName>
        <fullName evidence="5">Low molecular weight antigen MTB12-like C-terminal domain-containing protein</fullName>
    </recommendedName>
</protein>
<name>L7L762_9ACTN</name>
<dbReference type="Proteomes" id="UP000053405">
    <property type="component" value="Unassembled WGS sequence"/>
</dbReference>